<dbReference type="Pfam" id="PF01791">
    <property type="entry name" value="DeoC"/>
    <property type="match status" value="1"/>
</dbReference>
<dbReference type="EC" id="4.1.2.4" evidence="3 7"/>
<dbReference type="RefSeq" id="WP_380622424.1">
    <property type="nucleotide sequence ID" value="NZ_JBHSDK010000021.1"/>
</dbReference>
<keyword evidence="9" id="KW-1185">Reference proteome</keyword>
<protein>
    <recommendedName>
        <fullName evidence="3 7">Deoxyribose-phosphate aldolase</fullName>
        <ecNumber evidence="3 7">4.1.2.4</ecNumber>
    </recommendedName>
</protein>
<evidence type="ECO:0000256" key="1">
    <source>
        <dbReference type="ARBA" id="ARBA00004816"/>
    </source>
</evidence>
<evidence type="ECO:0000313" key="9">
    <source>
        <dbReference type="Proteomes" id="UP001595823"/>
    </source>
</evidence>
<dbReference type="Gene3D" id="3.20.20.70">
    <property type="entry name" value="Aldolase class I"/>
    <property type="match status" value="1"/>
</dbReference>
<comment type="similarity">
    <text evidence="2">Belongs to the DeoC/FbaB aldolase family. DeoC type 2 subfamily.</text>
</comment>
<dbReference type="NCBIfam" id="TIGR00126">
    <property type="entry name" value="deoC"/>
    <property type="match status" value="1"/>
</dbReference>
<evidence type="ECO:0000313" key="8">
    <source>
        <dbReference type="EMBL" id="MFC4336460.1"/>
    </source>
</evidence>
<dbReference type="PANTHER" id="PTHR10889:SF3">
    <property type="entry name" value="DEOXYRIBOSE-PHOSPHATE ALDOLASE"/>
    <property type="match status" value="1"/>
</dbReference>
<evidence type="ECO:0000256" key="7">
    <source>
        <dbReference type="NCBIfam" id="TIGR00126"/>
    </source>
</evidence>
<name>A0ABV8U0V5_9ACTN</name>
<evidence type="ECO:0000256" key="6">
    <source>
        <dbReference type="ARBA" id="ARBA00048791"/>
    </source>
</evidence>
<dbReference type="Proteomes" id="UP001595823">
    <property type="component" value="Unassembled WGS sequence"/>
</dbReference>
<organism evidence="8 9">
    <name type="scientific">Salininema proteolyticum</name>
    <dbReference type="NCBI Taxonomy" id="1607685"/>
    <lineage>
        <taxon>Bacteria</taxon>
        <taxon>Bacillati</taxon>
        <taxon>Actinomycetota</taxon>
        <taxon>Actinomycetes</taxon>
        <taxon>Glycomycetales</taxon>
        <taxon>Glycomycetaceae</taxon>
        <taxon>Salininema</taxon>
    </lineage>
</organism>
<dbReference type="PANTHER" id="PTHR10889">
    <property type="entry name" value="DEOXYRIBOSE-PHOSPHATE ALDOLASE"/>
    <property type="match status" value="1"/>
</dbReference>
<dbReference type="EMBL" id="JBHSDK010000021">
    <property type="protein sequence ID" value="MFC4336460.1"/>
    <property type="molecule type" value="Genomic_DNA"/>
</dbReference>
<dbReference type="InterPro" id="IPR002915">
    <property type="entry name" value="DeoC/FbaB/LacD_aldolase"/>
</dbReference>
<gene>
    <name evidence="8" type="primary">deoC</name>
    <name evidence="8" type="ORF">ACFPET_14750</name>
</gene>
<dbReference type="InterPro" id="IPR013785">
    <property type="entry name" value="Aldolase_TIM"/>
</dbReference>
<evidence type="ECO:0000256" key="5">
    <source>
        <dbReference type="ARBA" id="ARBA00023270"/>
    </source>
</evidence>
<sequence>MGSISGSVTSGATAAALVRTLPRVDAQGLEARAADLSTRSVKKDSKARAIDLAIGMVDLTTLEGADTPGKVRSLCAKAANPGHGAPRTAAVCVYPSMVAVAAEALSGTGVNIASVATAFPSGQAPLPVKLDDTRAAVAAGATEIDMVINRGAFLSGDLETVYDEITAVKEACGDARLKVILETGELATYDNVNRASWLAMHAGADFIKTSTGKVSPAATLPVTLLMMQAVRDFRAETGVQIGVKPAGGIRNTKDAIKYLVTVNEVLGDDWLSSEWFRFGASSLLNDLLMQRQKLSSGRYSGPNYVTVD</sequence>
<evidence type="ECO:0000256" key="4">
    <source>
        <dbReference type="ARBA" id="ARBA00023239"/>
    </source>
</evidence>
<dbReference type="InterPro" id="IPR011343">
    <property type="entry name" value="DeoC"/>
</dbReference>
<accession>A0ABV8U0V5</accession>
<evidence type="ECO:0000256" key="2">
    <source>
        <dbReference type="ARBA" id="ARBA00009473"/>
    </source>
</evidence>
<keyword evidence="5" id="KW-0704">Schiff base</keyword>
<comment type="caution">
    <text evidence="8">The sequence shown here is derived from an EMBL/GenBank/DDBJ whole genome shotgun (WGS) entry which is preliminary data.</text>
</comment>
<dbReference type="SMART" id="SM01133">
    <property type="entry name" value="DeoC"/>
    <property type="match status" value="1"/>
</dbReference>
<evidence type="ECO:0000256" key="3">
    <source>
        <dbReference type="ARBA" id="ARBA00012515"/>
    </source>
</evidence>
<comment type="catalytic activity">
    <reaction evidence="6">
        <text>2-deoxy-D-ribose 5-phosphate = D-glyceraldehyde 3-phosphate + acetaldehyde</text>
        <dbReference type="Rhea" id="RHEA:12821"/>
        <dbReference type="ChEBI" id="CHEBI:15343"/>
        <dbReference type="ChEBI" id="CHEBI:59776"/>
        <dbReference type="ChEBI" id="CHEBI:62877"/>
        <dbReference type="EC" id="4.1.2.4"/>
    </reaction>
</comment>
<dbReference type="CDD" id="cd00959">
    <property type="entry name" value="DeoC"/>
    <property type="match status" value="1"/>
</dbReference>
<dbReference type="GO" id="GO:0004139">
    <property type="term" value="F:deoxyribose-phosphate aldolase activity"/>
    <property type="evidence" value="ECO:0007669"/>
    <property type="project" value="UniProtKB-EC"/>
</dbReference>
<reference evidence="9" key="1">
    <citation type="journal article" date="2019" name="Int. J. Syst. Evol. Microbiol.">
        <title>The Global Catalogue of Microorganisms (GCM) 10K type strain sequencing project: providing services to taxonomists for standard genome sequencing and annotation.</title>
        <authorList>
            <consortium name="The Broad Institute Genomics Platform"/>
            <consortium name="The Broad Institute Genome Sequencing Center for Infectious Disease"/>
            <person name="Wu L."/>
            <person name="Ma J."/>
        </authorList>
    </citation>
    <scope>NUCLEOTIDE SEQUENCE [LARGE SCALE GENOMIC DNA]</scope>
    <source>
        <strain evidence="9">IBRC-M 10908</strain>
    </source>
</reference>
<dbReference type="SUPFAM" id="SSF51569">
    <property type="entry name" value="Aldolase"/>
    <property type="match status" value="1"/>
</dbReference>
<comment type="pathway">
    <text evidence="1">Carbohydrate degradation; 2-deoxy-D-ribose 1-phosphate degradation; D-glyceraldehyde 3-phosphate and acetaldehyde from 2-deoxy-alpha-D-ribose 1-phosphate: step 2/2.</text>
</comment>
<keyword evidence="4 8" id="KW-0456">Lyase</keyword>
<proteinExistence type="inferred from homology"/>